<feature type="binding site" evidence="8">
    <location>
        <position position="70"/>
    </location>
    <ligand>
        <name>GTP</name>
        <dbReference type="ChEBI" id="CHEBI:37565"/>
    </ligand>
</feature>
<comment type="similarity">
    <text evidence="8">Belongs to the MobA family.</text>
</comment>
<comment type="domain">
    <text evidence="8">The N-terminal domain determines nucleotide recognition and specific binding, while the C-terminal domain determines the specific binding to the target protein.</text>
</comment>
<name>A0A0D8BVB6_GEOKU</name>
<dbReference type="CDD" id="cd02503">
    <property type="entry name" value="MobA"/>
    <property type="match status" value="1"/>
</dbReference>
<evidence type="ECO:0000256" key="5">
    <source>
        <dbReference type="ARBA" id="ARBA00022842"/>
    </source>
</evidence>
<feature type="binding site" evidence="8">
    <location>
        <begin position="10"/>
        <end position="12"/>
    </location>
    <ligand>
        <name>GTP</name>
        <dbReference type="ChEBI" id="CHEBI:37565"/>
    </ligand>
</feature>
<keyword evidence="6 8" id="KW-0342">GTP-binding</keyword>
<dbReference type="InterPro" id="IPR013482">
    <property type="entry name" value="Molybde_CF_guanTrfase"/>
</dbReference>
<dbReference type="GO" id="GO:0005737">
    <property type="term" value="C:cytoplasm"/>
    <property type="evidence" value="ECO:0007669"/>
    <property type="project" value="UniProtKB-SubCell"/>
</dbReference>
<evidence type="ECO:0000256" key="8">
    <source>
        <dbReference type="HAMAP-Rule" id="MF_00316"/>
    </source>
</evidence>
<dbReference type="GO" id="GO:0061603">
    <property type="term" value="F:molybdenum cofactor guanylyltransferase activity"/>
    <property type="evidence" value="ECO:0007669"/>
    <property type="project" value="UniProtKB-EC"/>
</dbReference>
<comment type="catalytic activity">
    <reaction evidence="8">
        <text>Mo-molybdopterin + GTP + H(+) = Mo-molybdopterin guanine dinucleotide + diphosphate</text>
        <dbReference type="Rhea" id="RHEA:34243"/>
        <dbReference type="ChEBI" id="CHEBI:15378"/>
        <dbReference type="ChEBI" id="CHEBI:33019"/>
        <dbReference type="ChEBI" id="CHEBI:37565"/>
        <dbReference type="ChEBI" id="CHEBI:71302"/>
        <dbReference type="ChEBI" id="CHEBI:71310"/>
        <dbReference type="EC" id="2.7.7.77"/>
    </reaction>
</comment>
<comment type="subcellular location">
    <subcellularLocation>
        <location evidence="8">Cytoplasm</location>
    </subcellularLocation>
</comment>
<dbReference type="PANTHER" id="PTHR19136">
    <property type="entry name" value="MOLYBDENUM COFACTOR GUANYLYLTRANSFERASE"/>
    <property type="match status" value="1"/>
</dbReference>
<keyword evidence="1 8" id="KW-0963">Cytoplasm</keyword>
<evidence type="ECO:0000256" key="4">
    <source>
        <dbReference type="ARBA" id="ARBA00022741"/>
    </source>
</evidence>
<sequence length="202" mass="23221">MKPTIAGAVLAGGQSRRFGRPKAFAEHRGAPFFTWSIAALRPLVDELYIISHPALVDEFRRQTDIPVLLDVERYRGCGPLAGLYTALEHSRADWMFVLPCDMPYMRQEVVERLAFYIDPTFDAIVPLHGGRPEPLVALYHRRLSSMIAELLDAGERRMAALLDRARVRYVDAKQLAADEDVWRNVNTEEEYRYGREFWPKQT</sequence>
<feature type="domain" description="MobA-like NTP transferase" evidence="9">
    <location>
        <begin position="7"/>
        <end position="160"/>
    </location>
</feature>
<dbReference type="GO" id="GO:0005525">
    <property type="term" value="F:GTP binding"/>
    <property type="evidence" value="ECO:0007669"/>
    <property type="project" value="UniProtKB-UniRule"/>
</dbReference>
<dbReference type="GO" id="GO:0046872">
    <property type="term" value="F:metal ion binding"/>
    <property type="evidence" value="ECO:0007669"/>
    <property type="project" value="UniProtKB-KW"/>
</dbReference>
<comment type="function">
    <text evidence="8">Transfers a GMP moiety from GTP to Mo-molybdopterin (Mo-MPT) cofactor (Moco or molybdenum cofactor) to form Mo-molybdopterin guanine dinucleotide (Mo-MGD) cofactor.</text>
</comment>
<dbReference type="InterPro" id="IPR025877">
    <property type="entry name" value="MobA-like_NTP_Trfase"/>
</dbReference>
<keyword evidence="5 8" id="KW-0460">Magnesium</keyword>
<protein>
    <recommendedName>
        <fullName evidence="8">Probable molybdenum cofactor guanylyltransferase</fullName>
        <shortName evidence="8">MoCo guanylyltransferase</shortName>
        <ecNumber evidence="8">2.7.7.77</ecNumber>
    </recommendedName>
    <alternativeName>
        <fullName evidence="8">GTP:molybdopterin guanylyltransferase</fullName>
    </alternativeName>
    <alternativeName>
        <fullName evidence="8">Mo-MPT guanylyltransferase</fullName>
    </alternativeName>
    <alternativeName>
        <fullName evidence="8">Molybdopterin guanylyltransferase</fullName>
    </alternativeName>
    <alternativeName>
        <fullName evidence="8">Molybdopterin-guanine dinucleotide synthase</fullName>
        <shortName evidence="8">MGD synthase</shortName>
    </alternativeName>
</protein>
<dbReference type="Pfam" id="PF12804">
    <property type="entry name" value="NTP_transf_3"/>
    <property type="match status" value="1"/>
</dbReference>
<evidence type="ECO:0000256" key="2">
    <source>
        <dbReference type="ARBA" id="ARBA00022679"/>
    </source>
</evidence>
<evidence type="ECO:0000313" key="10">
    <source>
        <dbReference type="EMBL" id="KJE28123.1"/>
    </source>
</evidence>
<dbReference type="EMBL" id="JYBP01000003">
    <property type="protein sequence ID" value="KJE28123.1"/>
    <property type="molecule type" value="Genomic_DNA"/>
</dbReference>
<keyword evidence="7 8" id="KW-0501">Molybdenum cofactor biosynthesis</keyword>
<dbReference type="Gene3D" id="3.90.550.10">
    <property type="entry name" value="Spore Coat Polysaccharide Biosynthesis Protein SpsA, Chain A"/>
    <property type="match status" value="1"/>
</dbReference>
<reference evidence="10 11" key="1">
    <citation type="submission" date="2015-01" db="EMBL/GenBank/DDBJ databases">
        <authorList>
            <person name="Filippidou S."/>
            <person name="Jeanneret N."/>
            <person name="Russel-Delif L."/>
            <person name="Junier T."/>
            <person name="Wunderlin T."/>
            <person name="Molina V."/>
            <person name="Johnson S.L."/>
            <person name="Davenport K.W."/>
            <person name="Chain P.S."/>
            <person name="Dorador C."/>
            <person name="Junier P."/>
        </authorList>
    </citation>
    <scope>NUCLEOTIDE SEQUENCE [LARGE SCALE GENOMIC DNA]</scope>
    <source>
        <strain evidence="10 11">Et7/4</strain>
    </source>
</reference>
<accession>A0A0D8BVB6</accession>
<dbReference type="OrthoDB" id="9788394at2"/>
<evidence type="ECO:0000256" key="7">
    <source>
        <dbReference type="ARBA" id="ARBA00023150"/>
    </source>
</evidence>
<proteinExistence type="inferred from homology"/>
<evidence type="ECO:0000256" key="3">
    <source>
        <dbReference type="ARBA" id="ARBA00022723"/>
    </source>
</evidence>
<dbReference type="HAMAP" id="MF_00316">
    <property type="entry name" value="MobA"/>
    <property type="match status" value="1"/>
</dbReference>
<dbReference type="PANTHER" id="PTHR19136:SF81">
    <property type="entry name" value="MOLYBDENUM COFACTOR GUANYLYLTRANSFERASE"/>
    <property type="match status" value="1"/>
</dbReference>
<dbReference type="PATRIC" id="fig|1462.6.peg.2672"/>
<keyword evidence="4 8" id="KW-0547">Nucleotide-binding</keyword>
<dbReference type="RefSeq" id="WP_044732101.1">
    <property type="nucleotide sequence ID" value="NZ_JYBP01000003.1"/>
</dbReference>
<dbReference type="Proteomes" id="UP000032522">
    <property type="component" value="Unassembled WGS sequence"/>
</dbReference>
<evidence type="ECO:0000313" key="11">
    <source>
        <dbReference type="Proteomes" id="UP000032522"/>
    </source>
</evidence>
<dbReference type="SUPFAM" id="SSF53448">
    <property type="entry name" value="Nucleotide-diphospho-sugar transferases"/>
    <property type="match status" value="1"/>
</dbReference>
<comment type="caution">
    <text evidence="8">Lacks conserved residue(s) required for the propagation of feature annotation.</text>
</comment>
<comment type="caution">
    <text evidence="10">The sequence shown here is derived from an EMBL/GenBank/DDBJ whole genome shotgun (WGS) entry which is preliminary data.</text>
</comment>
<gene>
    <name evidence="8" type="primary">mobA</name>
    <name evidence="10" type="ORF">LG52_2391</name>
</gene>
<evidence type="ECO:0000259" key="9">
    <source>
        <dbReference type="Pfam" id="PF12804"/>
    </source>
</evidence>
<comment type="cofactor">
    <cofactor evidence="8">
        <name>Mg(2+)</name>
        <dbReference type="ChEBI" id="CHEBI:18420"/>
    </cofactor>
</comment>
<dbReference type="GO" id="GO:0006777">
    <property type="term" value="P:Mo-molybdopterin cofactor biosynthetic process"/>
    <property type="evidence" value="ECO:0007669"/>
    <property type="project" value="UniProtKB-KW"/>
</dbReference>
<dbReference type="EC" id="2.7.7.77" evidence="8"/>
<feature type="binding site" evidence="8">
    <location>
        <position position="101"/>
    </location>
    <ligand>
        <name>Mg(2+)</name>
        <dbReference type="ChEBI" id="CHEBI:18420"/>
    </ligand>
</feature>
<dbReference type="InterPro" id="IPR029044">
    <property type="entry name" value="Nucleotide-diphossugar_trans"/>
</dbReference>
<feature type="binding site" evidence="8">
    <location>
        <position position="22"/>
    </location>
    <ligand>
        <name>GTP</name>
        <dbReference type="ChEBI" id="CHEBI:37565"/>
    </ligand>
</feature>
<evidence type="ECO:0000256" key="1">
    <source>
        <dbReference type="ARBA" id="ARBA00022490"/>
    </source>
</evidence>
<feature type="binding site" evidence="8">
    <location>
        <position position="101"/>
    </location>
    <ligand>
        <name>GTP</name>
        <dbReference type="ChEBI" id="CHEBI:37565"/>
    </ligand>
</feature>
<keyword evidence="3 8" id="KW-0479">Metal-binding</keyword>
<keyword evidence="2 8" id="KW-0808">Transferase</keyword>
<organism evidence="10 11">
    <name type="scientific">Geobacillus kaustophilus</name>
    <dbReference type="NCBI Taxonomy" id="1462"/>
    <lineage>
        <taxon>Bacteria</taxon>
        <taxon>Bacillati</taxon>
        <taxon>Bacillota</taxon>
        <taxon>Bacilli</taxon>
        <taxon>Bacillales</taxon>
        <taxon>Anoxybacillaceae</taxon>
        <taxon>Geobacillus</taxon>
        <taxon>Geobacillus thermoleovorans group</taxon>
    </lineage>
</organism>
<dbReference type="AlphaFoldDB" id="A0A0D8BVB6"/>
<evidence type="ECO:0000256" key="6">
    <source>
        <dbReference type="ARBA" id="ARBA00023134"/>
    </source>
</evidence>